<dbReference type="InterPro" id="IPR036097">
    <property type="entry name" value="HisK_dim/P_sf"/>
</dbReference>
<dbReference type="PANTHER" id="PTHR42878:SF15">
    <property type="entry name" value="BACTERIOPHYTOCHROME"/>
    <property type="match status" value="1"/>
</dbReference>
<evidence type="ECO:0000256" key="6">
    <source>
        <dbReference type="ARBA" id="ARBA00023136"/>
    </source>
</evidence>
<dbReference type="InterPro" id="IPR035965">
    <property type="entry name" value="PAS-like_dom_sf"/>
</dbReference>
<evidence type="ECO:0000313" key="11">
    <source>
        <dbReference type="Proteomes" id="UP001501333"/>
    </source>
</evidence>
<dbReference type="PROSITE" id="PS50109">
    <property type="entry name" value="HIS_KIN"/>
    <property type="match status" value="1"/>
</dbReference>
<dbReference type="Pfam" id="PF00512">
    <property type="entry name" value="HisKA"/>
    <property type="match status" value="1"/>
</dbReference>
<dbReference type="PROSITE" id="PS50112">
    <property type="entry name" value="PAS"/>
    <property type="match status" value="1"/>
</dbReference>
<dbReference type="InterPro" id="IPR050351">
    <property type="entry name" value="BphY/WalK/GraS-like"/>
</dbReference>
<evidence type="ECO:0000256" key="4">
    <source>
        <dbReference type="ARBA" id="ARBA00022679"/>
    </source>
</evidence>
<dbReference type="Gene3D" id="3.30.450.20">
    <property type="entry name" value="PAS domain"/>
    <property type="match status" value="1"/>
</dbReference>
<accession>A0ABP7XNF1</accession>
<evidence type="ECO:0000256" key="3">
    <source>
        <dbReference type="ARBA" id="ARBA00022553"/>
    </source>
</evidence>
<keyword evidence="11" id="KW-1185">Reference proteome</keyword>
<dbReference type="Gene3D" id="3.30.565.10">
    <property type="entry name" value="Histidine kinase-like ATPase, C-terminal domain"/>
    <property type="match status" value="1"/>
</dbReference>
<dbReference type="SUPFAM" id="SSF47384">
    <property type="entry name" value="Homodimeric domain of signal transducing histidine kinase"/>
    <property type="match status" value="1"/>
</dbReference>
<dbReference type="EMBL" id="BAABAO010000003">
    <property type="protein sequence ID" value="GAA4122281.1"/>
    <property type="molecule type" value="Genomic_DNA"/>
</dbReference>
<dbReference type="RefSeq" id="WP_229351264.1">
    <property type="nucleotide sequence ID" value="NZ_BAABAO010000003.1"/>
</dbReference>
<dbReference type="InterPro" id="IPR004358">
    <property type="entry name" value="Sig_transdc_His_kin-like_C"/>
</dbReference>
<sequence length="421" mass="47840">MNNLKEDKKNIAALLAEIESLKEELYESNSIVNAIKQGDVDALVVSSNGVPEIYSLETADYTYRLLIEKFGQGALSISRKGLILYCNEYFSKLVGIPSEKIIGNYLSEYFISPSQFVSIIEALRYGITTHEILFKSENEKKIFPAYIALTDLEPAVEAIGIVITDLTEKKKHEEALLRHQTELEEKIHELNKTNRNLEEFIHVISHDLKEPLRKIVMNTSRIDDSYFKESDARAVSVMKLSALRLNSLVDDLVQYSSHTAQEERTEIDLQTVISEVIEDFEIVISDKKAIIKTGKLPVIKASRVQMRQLFSNLISNAIKYSKTNIPPIIEIFQEENLNTEIPNQNTKFVKVQIKDNGIGMEETHLLKIFVIFQRLHARNEYSGNGIGLAICKKIMENHSGNITVQSILNEGTTFNLFFPIL</sequence>
<evidence type="ECO:0000256" key="5">
    <source>
        <dbReference type="ARBA" id="ARBA00022777"/>
    </source>
</evidence>
<dbReference type="SMART" id="SM00388">
    <property type="entry name" value="HisKA"/>
    <property type="match status" value="1"/>
</dbReference>
<dbReference type="InterPro" id="IPR005467">
    <property type="entry name" value="His_kinase_dom"/>
</dbReference>
<dbReference type="Gene3D" id="1.10.287.130">
    <property type="match status" value="1"/>
</dbReference>
<dbReference type="SUPFAM" id="SSF55874">
    <property type="entry name" value="ATPase domain of HSP90 chaperone/DNA topoisomerase II/histidine kinase"/>
    <property type="match status" value="1"/>
</dbReference>
<dbReference type="SMART" id="SM00091">
    <property type="entry name" value="PAS"/>
    <property type="match status" value="1"/>
</dbReference>
<dbReference type="PRINTS" id="PR00344">
    <property type="entry name" value="BCTRLSENSOR"/>
</dbReference>
<dbReference type="Proteomes" id="UP001501333">
    <property type="component" value="Unassembled WGS sequence"/>
</dbReference>
<dbReference type="InterPro" id="IPR036890">
    <property type="entry name" value="HATPase_C_sf"/>
</dbReference>
<dbReference type="SMART" id="SM00387">
    <property type="entry name" value="HATPase_c"/>
    <property type="match status" value="1"/>
</dbReference>
<keyword evidence="4" id="KW-0808">Transferase</keyword>
<evidence type="ECO:0000259" key="8">
    <source>
        <dbReference type="PROSITE" id="PS50109"/>
    </source>
</evidence>
<keyword evidence="7" id="KW-0175">Coiled coil</keyword>
<keyword evidence="6" id="KW-0472">Membrane</keyword>
<evidence type="ECO:0000256" key="7">
    <source>
        <dbReference type="SAM" id="Coils"/>
    </source>
</evidence>
<feature type="coiled-coil region" evidence="7">
    <location>
        <begin position="169"/>
        <end position="200"/>
    </location>
</feature>
<dbReference type="InterPro" id="IPR013767">
    <property type="entry name" value="PAS_fold"/>
</dbReference>
<evidence type="ECO:0000256" key="2">
    <source>
        <dbReference type="ARBA" id="ARBA00012438"/>
    </source>
</evidence>
<proteinExistence type="predicted"/>
<dbReference type="Pfam" id="PF02518">
    <property type="entry name" value="HATPase_c"/>
    <property type="match status" value="1"/>
</dbReference>
<dbReference type="SUPFAM" id="SSF55785">
    <property type="entry name" value="PYP-like sensor domain (PAS domain)"/>
    <property type="match status" value="1"/>
</dbReference>
<comment type="caution">
    <text evidence="10">The sequence shown here is derived from an EMBL/GenBank/DDBJ whole genome shotgun (WGS) entry which is preliminary data.</text>
</comment>
<dbReference type="Pfam" id="PF00989">
    <property type="entry name" value="PAS"/>
    <property type="match status" value="1"/>
</dbReference>
<comment type="catalytic activity">
    <reaction evidence="1">
        <text>ATP + protein L-histidine = ADP + protein N-phospho-L-histidine.</text>
        <dbReference type="EC" id="2.7.13.3"/>
    </reaction>
</comment>
<protein>
    <recommendedName>
        <fullName evidence="2">histidine kinase</fullName>
        <ecNumber evidence="2">2.7.13.3</ecNumber>
    </recommendedName>
</protein>
<evidence type="ECO:0000256" key="1">
    <source>
        <dbReference type="ARBA" id="ARBA00000085"/>
    </source>
</evidence>
<dbReference type="PANTHER" id="PTHR42878">
    <property type="entry name" value="TWO-COMPONENT HISTIDINE KINASE"/>
    <property type="match status" value="1"/>
</dbReference>
<feature type="domain" description="Histidine kinase" evidence="8">
    <location>
        <begin position="203"/>
        <end position="421"/>
    </location>
</feature>
<reference evidence="11" key="1">
    <citation type="journal article" date="2019" name="Int. J. Syst. Evol. Microbiol.">
        <title>The Global Catalogue of Microorganisms (GCM) 10K type strain sequencing project: providing services to taxonomists for standard genome sequencing and annotation.</title>
        <authorList>
            <consortium name="The Broad Institute Genomics Platform"/>
            <consortium name="The Broad Institute Genome Sequencing Center for Infectious Disease"/>
            <person name="Wu L."/>
            <person name="Ma J."/>
        </authorList>
    </citation>
    <scope>NUCLEOTIDE SEQUENCE [LARGE SCALE GENOMIC DNA]</scope>
    <source>
        <strain evidence="11">JCM 17386</strain>
    </source>
</reference>
<dbReference type="CDD" id="cd00130">
    <property type="entry name" value="PAS"/>
    <property type="match status" value="1"/>
</dbReference>
<gene>
    <name evidence="10" type="ORF">GCM10022250_04700</name>
</gene>
<keyword evidence="5" id="KW-0418">Kinase</keyword>
<dbReference type="CDD" id="cd00082">
    <property type="entry name" value="HisKA"/>
    <property type="match status" value="1"/>
</dbReference>
<dbReference type="NCBIfam" id="TIGR00229">
    <property type="entry name" value="sensory_box"/>
    <property type="match status" value="1"/>
</dbReference>
<keyword evidence="3" id="KW-0597">Phosphoprotein</keyword>
<name>A0ABP7XNF1_9FLAO</name>
<dbReference type="EC" id="2.7.13.3" evidence="2"/>
<evidence type="ECO:0000313" key="10">
    <source>
        <dbReference type="EMBL" id="GAA4122281.1"/>
    </source>
</evidence>
<dbReference type="InterPro" id="IPR003661">
    <property type="entry name" value="HisK_dim/P_dom"/>
</dbReference>
<feature type="domain" description="PAS" evidence="9">
    <location>
        <begin position="59"/>
        <end position="130"/>
    </location>
</feature>
<dbReference type="InterPro" id="IPR003594">
    <property type="entry name" value="HATPase_dom"/>
</dbReference>
<evidence type="ECO:0000259" key="9">
    <source>
        <dbReference type="PROSITE" id="PS50112"/>
    </source>
</evidence>
<dbReference type="InterPro" id="IPR000014">
    <property type="entry name" value="PAS"/>
</dbReference>
<organism evidence="10 11">
    <name type="scientific">Flavobacterium chungbukense</name>
    <dbReference type="NCBI Taxonomy" id="877464"/>
    <lineage>
        <taxon>Bacteria</taxon>
        <taxon>Pseudomonadati</taxon>
        <taxon>Bacteroidota</taxon>
        <taxon>Flavobacteriia</taxon>
        <taxon>Flavobacteriales</taxon>
        <taxon>Flavobacteriaceae</taxon>
        <taxon>Flavobacterium</taxon>
    </lineage>
</organism>